<evidence type="ECO:0000313" key="1">
    <source>
        <dbReference type="EMBL" id="PCK32655.1"/>
    </source>
</evidence>
<gene>
    <name evidence="1" type="ORF">CEX98_05380</name>
</gene>
<reference evidence="2" key="1">
    <citation type="journal article" date="2019" name="Genome Announc.">
        <title>Draft Genome Sequence of Pseudoalteromonas piscicida Strain 36Y ROTHPW, an Hypersaline Seawater Isolate from the South Coast of Sonora, Mexico.</title>
        <authorList>
            <person name="Sanchez-Diaz R."/>
            <person name="Molina-Garza Z.J."/>
            <person name="Cruz-Suarez L.E."/>
            <person name="Selvin J."/>
            <person name="Kiran G.S."/>
            <person name="Ibarra-Gamez J.C."/>
            <person name="Gomez-Gil B."/>
            <person name="Galaviz-Silva L."/>
        </authorList>
    </citation>
    <scope>NUCLEOTIDE SEQUENCE [LARGE SCALE GENOMIC DNA]</scope>
    <source>
        <strain evidence="2">36Y_RITHPW</strain>
    </source>
</reference>
<dbReference type="InterPro" id="IPR036291">
    <property type="entry name" value="NAD(P)-bd_dom_sf"/>
</dbReference>
<dbReference type="PANTHER" id="PTHR43544">
    <property type="entry name" value="SHORT-CHAIN DEHYDROGENASE/REDUCTASE"/>
    <property type="match status" value="1"/>
</dbReference>
<dbReference type="Pfam" id="PF00106">
    <property type="entry name" value="adh_short"/>
    <property type="match status" value="1"/>
</dbReference>
<dbReference type="GO" id="GO:0016491">
    <property type="term" value="F:oxidoreductase activity"/>
    <property type="evidence" value="ECO:0007669"/>
    <property type="project" value="TreeGrafter"/>
</dbReference>
<comment type="caution">
    <text evidence="1">The sequence shown here is derived from an EMBL/GenBank/DDBJ whole genome shotgun (WGS) entry which is preliminary data.</text>
</comment>
<dbReference type="OrthoDB" id="9785826at2"/>
<sequence>MTKRAIVVIGSSSAIAQAFIVTQAARDPNMKILTISRSSKAPFCADTHQKSYASYESYADTHDRKENSSCEDCSCEDTHFKCDYSPEQVAQVVNSIRKLELEIHSVTIFNGVLHQGTSQYPEKKLEDLNLKHSMALFETNTMLPMLWMQALLPVLKGKHKCVFTALSARVGSISDNHLGGWYSYRSSKAALNMMFKSAAVELARRAKNIKLVLFHPGTTDTPLSKPFQANVPAEKLFQPEFVAQQLSDIISNIEVDGTLSYLDWQNKKIEW</sequence>
<protein>
    <submittedName>
        <fullName evidence="1">Short-chain dehydrogenase</fullName>
    </submittedName>
</protein>
<dbReference type="Gene3D" id="3.40.50.720">
    <property type="entry name" value="NAD(P)-binding Rossmann-like Domain"/>
    <property type="match status" value="1"/>
</dbReference>
<organism evidence="1 2">
    <name type="scientific">Pseudoalteromonas piscicida</name>
    <dbReference type="NCBI Taxonomy" id="43662"/>
    <lineage>
        <taxon>Bacteria</taxon>
        <taxon>Pseudomonadati</taxon>
        <taxon>Pseudomonadota</taxon>
        <taxon>Gammaproteobacteria</taxon>
        <taxon>Alteromonadales</taxon>
        <taxon>Pseudoalteromonadaceae</taxon>
        <taxon>Pseudoalteromonas</taxon>
    </lineage>
</organism>
<keyword evidence="2" id="KW-1185">Reference proteome</keyword>
<dbReference type="InterPro" id="IPR002347">
    <property type="entry name" value="SDR_fam"/>
</dbReference>
<dbReference type="PANTHER" id="PTHR43544:SF12">
    <property type="entry name" value="NAD(P)-BINDING ROSSMANN-FOLD SUPERFAMILY PROTEIN"/>
    <property type="match status" value="1"/>
</dbReference>
<dbReference type="SUPFAM" id="SSF51735">
    <property type="entry name" value="NAD(P)-binding Rossmann-fold domains"/>
    <property type="match status" value="1"/>
</dbReference>
<dbReference type="EMBL" id="NKHF01000025">
    <property type="protein sequence ID" value="PCK32655.1"/>
    <property type="molecule type" value="Genomic_DNA"/>
</dbReference>
<dbReference type="PRINTS" id="PR00081">
    <property type="entry name" value="GDHRDH"/>
</dbReference>
<dbReference type="AlphaFoldDB" id="A0A2A5JTB0"/>
<accession>A0A2A5JTB0</accession>
<dbReference type="Proteomes" id="UP000228621">
    <property type="component" value="Unassembled WGS sequence"/>
</dbReference>
<dbReference type="GO" id="GO:0005737">
    <property type="term" value="C:cytoplasm"/>
    <property type="evidence" value="ECO:0007669"/>
    <property type="project" value="TreeGrafter"/>
</dbReference>
<evidence type="ECO:0000313" key="2">
    <source>
        <dbReference type="Proteomes" id="UP000228621"/>
    </source>
</evidence>
<name>A0A2A5JTB0_PSEO7</name>
<dbReference type="RefSeq" id="WP_099641092.1">
    <property type="nucleotide sequence ID" value="NZ_NKHF01000025.1"/>
</dbReference>
<dbReference type="InterPro" id="IPR051468">
    <property type="entry name" value="Fungal_SecMetab_SDRs"/>
</dbReference>
<proteinExistence type="predicted"/>